<dbReference type="InterPro" id="IPR016181">
    <property type="entry name" value="Acyl_CoA_acyltransferase"/>
</dbReference>
<dbReference type="EMBL" id="QRDZ01000003">
    <property type="protein sequence ID" value="RED86508.1"/>
    <property type="molecule type" value="Genomic_DNA"/>
</dbReference>
<dbReference type="Gene3D" id="3.40.630.30">
    <property type="match status" value="1"/>
</dbReference>
<keyword evidence="2" id="KW-1185">Reference proteome</keyword>
<comment type="caution">
    <text evidence="1">The sequence shown here is derived from an EMBL/GenBank/DDBJ whole genome shotgun (WGS) entry which is preliminary data.</text>
</comment>
<sequence>MVKNLLIETKRLIIRPYNANDLEPSYRLMQDKELYQFLEFDDSMFFPMRNIKAFFNG</sequence>
<accession>A0A3D9KJ47</accession>
<protein>
    <recommendedName>
        <fullName evidence="3">Acetyltransferase (GNAT) family protein</fullName>
    </recommendedName>
</protein>
<organism evidence="1 2">
    <name type="scientific">Cohnella phaseoli</name>
    <dbReference type="NCBI Taxonomy" id="456490"/>
    <lineage>
        <taxon>Bacteria</taxon>
        <taxon>Bacillati</taxon>
        <taxon>Bacillota</taxon>
        <taxon>Bacilli</taxon>
        <taxon>Bacillales</taxon>
        <taxon>Paenibacillaceae</taxon>
        <taxon>Cohnella</taxon>
    </lineage>
</organism>
<proteinExistence type="predicted"/>
<dbReference type="AlphaFoldDB" id="A0A3D9KJ47"/>
<evidence type="ECO:0000313" key="2">
    <source>
        <dbReference type="Proteomes" id="UP000256977"/>
    </source>
</evidence>
<dbReference type="SUPFAM" id="SSF55729">
    <property type="entry name" value="Acyl-CoA N-acyltransferases (Nat)"/>
    <property type="match status" value="1"/>
</dbReference>
<gene>
    <name evidence="1" type="ORF">DFP98_103363</name>
</gene>
<evidence type="ECO:0008006" key="3">
    <source>
        <dbReference type="Google" id="ProtNLM"/>
    </source>
</evidence>
<reference evidence="1 2" key="1">
    <citation type="submission" date="2018-07" db="EMBL/GenBank/DDBJ databases">
        <title>Genomic Encyclopedia of Type Strains, Phase III (KMG-III): the genomes of soil and plant-associated and newly described type strains.</title>
        <authorList>
            <person name="Whitman W."/>
        </authorList>
    </citation>
    <scope>NUCLEOTIDE SEQUENCE [LARGE SCALE GENOMIC DNA]</scope>
    <source>
        <strain evidence="1 2">CECT 7287</strain>
    </source>
</reference>
<name>A0A3D9KJ47_9BACL</name>
<dbReference type="Proteomes" id="UP000256977">
    <property type="component" value="Unassembled WGS sequence"/>
</dbReference>
<evidence type="ECO:0000313" key="1">
    <source>
        <dbReference type="EMBL" id="RED86508.1"/>
    </source>
</evidence>